<organism evidence="1">
    <name type="scientific">marine metagenome</name>
    <dbReference type="NCBI Taxonomy" id="408172"/>
    <lineage>
        <taxon>unclassified sequences</taxon>
        <taxon>metagenomes</taxon>
        <taxon>ecological metagenomes</taxon>
    </lineage>
</organism>
<dbReference type="EMBL" id="UINC01001706">
    <property type="protein sequence ID" value="SUZ87056.1"/>
    <property type="molecule type" value="Genomic_DNA"/>
</dbReference>
<protein>
    <submittedName>
        <fullName evidence="1">Uncharacterized protein</fullName>
    </submittedName>
</protein>
<reference evidence="1" key="1">
    <citation type="submission" date="2018-05" db="EMBL/GenBank/DDBJ databases">
        <authorList>
            <person name="Lanie J.A."/>
            <person name="Ng W.-L."/>
            <person name="Kazmierczak K.M."/>
            <person name="Andrzejewski T.M."/>
            <person name="Davidsen T.M."/>
            <person name="Wayne K.J."/>
            <person name="Tettelin H."/>
            <person name="Glass J.I."/>
            <person name="Rusch D."/>
            <person name="Podicherti R."/>
            <person name="Tsui H.-C.T."/>
            <person name="Winkler M.E."/>
        </authorList>
    </citation>
    <scope>NUCLEOTIDE SEQUENCE</scope>
</reference>
<accession>A0A381R5M6</accession>
<evidence type="ECO:0000313" key="1">
    <source>
        <dbReference type="EMBL" id="SUZ87056.1"/>
    </source>
</evidence>
<proteinExistence type="predicted"/>
<dbReference type="AlphaFoldDB" id="A0A381R5M6"/>
<gene>
    <name evidence="1" type="ORF">METZ01_LOCUS39910</name>
</gene>
<sequence length="44" mass="4722">MPTLTTRPSEVALSKTTVILTNTGPLMRGARNRIGNDTPLILNS</sequence>
<name>A0A381R5M6_9ZZZZ</name>